<evidence type="ECO:0000256" key="5">
    <source>
        <dbReference type="ARBA" id="ARBA00023002"/>
    </source>
</evidence>
<evidence type="ECO:0000256" key="6">
    <source>
        <dbReference type="ARBA" id="ARBA00023033"/>
    </source>
</evidence>
<dbReference type="PANTHER" id="PTHR13789:SF314">
    <property type="entry name" value="FAD-BINDING DOMAIN-CONTAINING PROTEIN"/>
    <property type="match status" value="1"/>
</dbReference>
<dbReference type="InterPro" id="IPR036864">
    <property type="entry name" value="Zn2-C6_fun-type_DNA-bd_sf"/>
</dbReference>
<dbReference type="InterPro" id="IPR001138">
    <property type="entry name" value="Zn2Cys6_DnaBD"/>
</dbReference>
<sequence length="1090" mass="118407">MDLSIFEIVIVGGGIAGLAAAAGLRGPGRSITILEQSSQHREIGAAISLQQNASKILANWGLSDILRRYKGSRDQGFRVYNAQGEKVREITFSRDAPDADRVVYHRVDLLDALKEAALSPVRPGPPAKLRLASRAVSCDCAAGSVTLENGTVITGDLVIAADGIHSNLRKYVTGADVEAAPTGISAYRIVAPVETLNKDPDITKVLDPAETWTSMVMGFDRRVIMGPCREGSLFSVVALVPDEHMHETSSSKSWTTQGSLEHLRESFDVFAPWVNKIFNAAPSLGLWQLRDLDPLSTWIKGRVILIGDAAHAMLPTMGQGASQSIEDAEALQAFFDNVSQKPTADQVEEHLRETFMCRYERASLIQAYSRQQAQPATTRNGQSLTLDPVQFQDYSCKYEGAKAWTASRAVCEGCRTRKVRCDQLQPACHNCLSRGTPCVTVDKRRPGVAVQRHEAGRPSTASSPAADSSVLSVAPADTTRDVAAVAVATAGPTSVTPTVAGSATTGTNGPPNEGISTASRNVNVLSDEIHLSPDSHAEVNVDGTVRFSGRLPLFPQGGGRTSVELLTDWLNLAVHRLGLRHRIAPKSLLSGLSTPVEGPGISMLTTGNPPTLPPAADGHRLLSLYFRDVNSVFNLLDHDKTLASLDLLYTCGTDNFLHQHEHGLTSLLQLYFALSLGSLSCRESDQSAFRRDSVDFGQNLLGHVIGWNAIGAVQVLFLLALCLRAQDRIFLSWSTLGTCVVMAVSLGLNREPVTERRQAANLERQRTWWCIYSLEKLHAFELGMVSSIVDEDCSQPEPDPVETPQTSVLVSFAKCLSSISRQIVAVRNKEERAITEGAMIEKATTAGKTCLTLLTWAETVDDKFRPTSTVLSGPRATAFTSFLTLAFNHALIMLSRNSMLLSPGVFQRYFECVGRDKPWCHLLEDRSAVAASAARRIISLLVENAETDSDLALLSIINPLHAAYVLMVQTINHPHSRRASLDIALLEQAHEFAILQYEKSNKDTKLHILLQMLMSFLTQYVGKDTTSPRSNGLDIMSPTSASVSQMASQGMGTMAPPSTGLSTESPAVPDWFGWNWPDFNELLSMDPPPV</sequence>
<protein>
    <recommendedName>
        <fullName evidence="10">Zn(2)-C6 fungal-type domain-containing protein</fullName>
    </recommendedName>
</protein>
<dbReference type="PANTHER" id="PTHR13789">
    <property type="entry name" value="MONOOXYGENASE"/>
    <property type="match status" value="1"/>
</dbReference>
<keyword evidence="12" id="KW-1185">Reference proteome</keyword>
<comment type="similarity">
    <text evidence="1">Belongs to the paxM FAD-dependent monooxygenase family.</text>
</comment>
<dbReference type="SUPFAM" id="SSF57701">
    <property type="entry name" value="Zn2/Cys6 DNA-binding domain"/>
    <property type="match status" value="1"/>
</dbReference>
<dbReference type="SUPFAM" id="SSF54373">
    <property type="entry name" value="FAD-linked reductases, C-terminal domain"/>
    <property type="match status" value="1"/>
</dbReference>
<dbReference type="Pfam" id="PF00172">
    <property type="entry name" value="Zn_clus"/>
    <property type="match status" value="1"/>
</dbReference>
<evidence type="ECO:0000256" key="7">
    <source>
        <dbReference type="ARBA" id="ARBA00023242"/>
    </source>
</evidence>
<dbReference type="Pfam" id="PF01494">
    <property type="entry name" value="FAD_binding_3"/>
    <property type="match status" value="1"/>
</dbReference>
<evidence type="ECO:0000256" key="4">
    <source>
        <dbReference type="ARBA" id="ARBA00022827"/>
    </source>
</evidence>
<dbReference type="EMBL" id="JAWCUI010000026">
    <property type="protein sequence ID" value="KAL1895715.1"/>
    <property type="molecule type" value="Genomic_DNA"/>
</dbReference>
<feature type="region of interest" description="Disordered" evidence="8">
    <location>
        <begin position="449"/>
        <end position="471"/>
    </location>
</feature>
<proteinExistence type="inferred from homology"/>
<feature type="transmembrane region" description="Helical" evidence="9">
    <location>
        <begin position="730"/>
        <end position="748"/>
    </location>
</feature>
<gene>
    <name evidence="11" type="ORF">Sste5346_005187</name>
</gene>
<feature type="domain" description="Zn(2)-C6 fungal-type" evidence="10">
    <location>
        <begin position="410"/>
        <end position="440"/>
    </location>
</feature>
<keyword evidence="5" id="KW-0560">Oxidoreductase</keyword>
<feature type="compositionally biased region" description="Polar residues" evidence="8">
    <location>
        <begin position="501"/>
        <end position="517"/>
    </location>
</feature>
<dbReference type="InterPro" id="IPR007219">
    <property type="entry name" value="XnlR_reg_dom"/>
</dbReference>
<dbReference type="Gene3D" id="3.50.50.60">
    <property type="entry name" value="FAD/NAD(P)-binding domain"/>
    <property type="match status" value="1"/>
</dbReference>
<dbReference type="Pfam" id="PF04082">
    <property type="entry name" value="Fungal_trans"/>
    <property type="match status" value="1"/>
</dbReference>
<keyword evidence="4" id="KW-0274">FAD</keyword>
<dbReference type="SMART" id="SM00906">
    <property type="entry name" value="Fungal_trans"/>
    <property type="match status" value="1"/>
</dbReference>
<feature type="transmembrane region" description="Helical" evidence="9">
    <location>
        <begin position="700"/>
        <end position="723"/>
    </location>
</feature>
<dbReference type="PROSITE" id="PS50048">
    <property type="entry name" value="ZN2_CY6_FUNGAL_2"/>
    <property type="match status" value="1"/>
</dbReference>
<evidence type="ECO:0000313" key="12">
    <source>
        <dbReference type="Proteomes" id="UP001583186"/>
    </source>
</evidence>
<evidence type="ECO:0000313" key="11">
    <source>
        <dbReference type="EMBL" id="KAL1895715.1"/>
    </source>
</evidence>
<keyword evidence="9" id="KW-0812">Transmembrane</keyword>
<name>A0ABR3Z5W3_9PEZI</name>
<dbReference type="InterPro" id="IPR002938">
    <property type="entry name" value="FAD-bd"/>
</dbReference>
<keyword evidence="7" id="KW-0539">Nucleus</keyword>
<comment type="caution">
    <text evidence="11">The sequence shown here is derived from an EMBL/GenBank/DDBJ whole genome shotgun (WGS) entry which is preliminary data.</text>
</comment>
<dbReference type="Proteomes" id="UP001583186">
    <property type="component" value="Unassembled WGS sequence"/>
</dbReference>
<keyword evidence="9" id="KW-1133">Transmembrane helix</keyword>
<dbReference type="InterPro" id="IPR036188">
    <property type="entry name" value="FAD/NAD-bd_sf"/>
</dbReference>
<dbReference type="PRINTS" id="PR00420">
    <property type="entry name" value="RNGMNOXGNASE"/>
</dbReference>
<evidence type="ECO:0000256" key="2">
    <source>
        <dbReference type="ARBA" id="ARBA00022630"/>
    </source>
</evidence>
<evidence type="ECO:0000259" key="10">
    <source>
        <dbReference type="PROSITE" id="PS50048"/>
    </source>
</evidence>
<feature type="compositionally biased region" description="Low complexity" evidence="8">
    <location>
        <begin position="458"/>
        <end position="471"/>
    </location>
</feature>
<keyword evidence="9" id="KW-0472">Membrane</keyword>
<organism evidence="11 12">
    <name type="scientific">Sporothrix stenoceras</name>
    <dbReference type="NCBI Taxonomy" id="5173"/>
    <lineage>
        <taxon>Eukaryota</taxon>
        <taxon>Fungi</taxon>
        <taxon>Dikarya</taxon>
        <taxon>Ascomycota</taxon>
        <taxon>Pezizomycotina</taxon>
        <taxon>Sordariomycetes</taxon>
        <taxon>Sordariomycetidae</taxon>
        <taxon>Ophiostomatales</taxon>
        <taxon>Ophiostomataceae</taxon>
        <taxon>Sporothrix</taxon>
    </lineage>
</organism>
<evidence type="ECO:0000256" key="9">
    <source>
        <dbReference type="SAM" id="Phobius"/>
    </source>
</evidence>
<keyword evidence="6" id="KW-0503">Monooxygenase</keyword>
<keyword evidence="2" id="KW-0285">Flavoprotein</keyword>
<dbReference type="SMART" id="SM00066">
    <property type="entry name" value="GAL4"/>
    <property type="match status" value="1"/>
</dbReference>
<reference evidence="11 12" key="1">
    <citation type="journal article" date="2024" name="IMA Fungus">
        <title>IMA Genome - F19 : A genome assembly and annotation guide to empower mycologists, including annotated draft genome sequences of Ceratocystis pirilliformis, Diaporthe australafricana, Fusarium ophioides, Paecilomyces lecythidis, and Sporothrix stenoceras.</title>
        <authorList>
            <person name="Aylward J."/>
            <person name="Wilson A.M."/>
            <person name="Visagie C.M."/>
            <person name="Spraker J."/>
            <person name="Barnes I."/>
            <person name="Buitendag C."/>
            <person name="Ceriani C."/>
            <person name="Del Mar Angel L."/>
            <person name="du Plessis D."/>
            <person name="Fuchs T."/>
            <person name="Gasser K."/>
            <person name="Kramer D."/>
            <person name="Li W."/>
            <person name="Munsamy K."/>
            <person name="Piso A."/>
            <person name="Price J.L."/>
            <person name="Sonnekus B."/>
            <person name="Thomas C."/>
            <person name="van der Nest A."/>
            <person name="van Dijk A."/>
            <person name="van Heerden A."/>
            <person name="van Vuuren N."/>
            <person name="Yilmaz N."/>
            <person name="Duong T.A."/>
            <person name="van der Merwe N.A."/>
            <person name="Wingfield M.J."/>
            <person name="Wingfield B.D."/>
        </authorList>
    </citation>
    <scope>NUCLEOTIDE SEQUENCE [LARGE SCALE GENOMIC DNA]</scope>
    <source>
        <strain evidence="11 12">CMW 5346</strain>
    </source>
</reference>
<dbReference type="Gene3D" id="4.10.240.10">
    <property type="entry name" value="Zn(2)-C6 fungal-type DNA-binding domain"/>
    <property type="match status" value="1"/>
</dbReference>
<evidence type="ECO:0000256" key="1">
    <source>
        <dbReference type="ARBA" id="ARBA00007992"/>
    </source>
</evidence>
<feature type="region of interest" description="Disordered" evidence="8">
    <location>
        <begin position="493"/>
        <end position="517"/>
    </location>
</feature>
<dbReference type="SUPFAM" id="SSF51905">
    <property type="entry name" value="FAD/NAD(P)-binding domain"/>
    <property type="match status" value="1"/>
</dbReference>
<dbReference type="CDD" id="cd00067">
    <property type="entry name" value="GAL4"/>
    <property type="match status" value="1"/>
</dbReference>
<evidence type="ECO:0000256" key="3">
    <source>
        <dbReference type="ARBA" id="ARBA00022723"/>
    </source>
</evidence>
<accession>A0ABR3Z5W3</accession>
<evidence type="ECO:0000256" key="8">
    <source>
        <dbReference type="SAM" id="MobiDB-lite"/>
    </source>
</evidence>
<dbReference type="InterPro" id="IPR050493">
    <property type="entry name" value="FAD-dep_Monooxygenase_BioMet"/>
</dbReference>
<keyword evidence="3" id="KW-0479">Metal-binding</keyword>
<dbReference type="CDD" id="cd12148">
    <property type="entry name" value="fungal_TF_MHR"/>
    <property type="match status" value="1"/>
</dbReference>